<evidence type="ECO:0000313" key="3">
    <source>
        <dbReference type="EMBL" id="KOO07843.1"/>
    </source>
</evidence>
<dbReference type="Pfam" id="PF16537">
    <property type="entry name" value="T2SSB"/>
    <property type="match status" value="1"/>
</dbReference>
<dbReference type="GO" id="GO:0015627">
    <property type="term" value="C:type II protein secretion system complex"/>
    <property type="evidence" value="ECO:0007669"/>
    <property type="project" value="InterPro"/>
</dbReference>
<keyword evidence="1" id="KW-0812">Transmembrane</keyword>
<reference evidence="4" key="1">
    <citation type="submission" date="2015-08" db="EMBL/GenBank/DDBJ databases">
        <title>Vibrio galatheae sp. nov., a novel member of the Vibrionaceae family isolated from the Solomon Islands.</title>
        <authorList>
            <person name="Giubergia S."/>
            <person name="Machado H."/>
            <person name="Mateiu R.V."/>
            <person name="Gram L."/>
        </authorList>
    </citation>
    <scope>NUCLEOTIDE SEQUENCE [LARGE SCALE GENOMIC DNA]</scope>
    <source>
        <strain evidence="4">DSM 19134</strain>
    </source>
</reference>
<feature type="transmembrane region" description="Helical" evidence="1">
    <location>
        <begin position="39"/>
        <end position="61"/>
    </location>
</feature>
<keyword evidence="4" id="KW-1185">Reference proteome</keyword>
<sequence length="245" mass="27089">MSKVLKALAHSEQSYQAASLSSPYPVSQQANTQPRVSKFSIMLLMFAPAIVASAVSSFQIYQSKIDGWKANQQAETITVDVPFVYDVKAYPSFRSLQATYELESALNEEPPVVAASETPVTPQQPNAQTSKEPLFNDIDLSQLSPELALRVEAALGVADTVDEGSASNLSNDAVKWRGKLPAMNFETHVYSSNPNKRWVKVNGNEFIEGDWITERVRLVKIEQQSCQISFNGETIQVPALYDWKG</sequence>
<evidence type="ECO:0000256" key="1">
    <source>
        <dbReference type="SAM" id="Phobius"/>
    </source>
</evidence>
<dbReference type="Proteomes" id="UP000037530">
    <property type="component" value="Unassembled WGS sequence"/>
</dbReference>
<evidence type="ECO:0000313" key="4">
    <source>
        <dbReference type="Proteomes" id="UP000037530"/>
    </source>
</evidence>
<protein>
    <recommendedName>
        <fullName evidence="2">Type II secretion system protein GspB C-terminal domain-containing protein</fullName>
    </recommendedName>
</protein>
<evidence type="ECO:0000259" key="2">
    <source>
        <dbReference type="Pfam" id="PF16537"/>
    </source>
</evidence>
<dbReference type="AlphaFoldDB" id="A0A0M0I1Q2"/>
<dbReference type="OrthoDB" id="5432325at2"/>
<proteinExistence type="predicted"/>
<dbReference type="PATRIC" id="fig|171383.3.peg.2136"/>
<keyword evidence="1" id="KW-0472">Membrane</keyword>
<organism evidence="3 4">
    <name type="scientific">Vibrio hepatarius</name>
    <dbReference type="NCBI Taxonomy" id="171383"/>
    <lineage>
        <taxon>Bacteria</taxon>
        <taxon>Pseudomonadati</taxon>
        <taxon>Pseudomonadota</taxon>
        <taxon>Gammaproteobacteria</taxon>
        <taxon>Vibrionales</taxon>
        <taxon>Vibrionaceae</taxon>
        <taxon>Vibrio</taxon>
        <taxon>Vibrio oreintalis group</taxon>
    </lineage>
</organism>
<dbReference type="InterPro" id="IPR032389">
    <property type="entry name" value="GspB_C"/>
</dbReference>
<name>A0A0M0I1Q2_9VIBR</name>
<feature type="domain" description="Type II secretion system protein GspB C-terminal" evidence="2">
    <location>
        <begin position="180"/>
        <end position="239"/>
    </location>
</feature>
<keyword evidence="1" id="KW-1133">Transmembrane helix</keyword>
<comment type="caution">
    <text evidence="3">The sequence shown here is derived from an EMBL/GenBank/DDBJ whole genome shotgun (WGS) entry which is preliminary data.</text>
</comment>
<dbReference type="STRING" id="171383.AKJ31_10470"/>
<accession>A0A0M0I1Q2</accession>
<dbReference type="RefSeq" id="WP_053409039.1">
    <property type="nucleotide sequence ID" value="NZ_LHPI01000008.1"/>
</dbReference>
<gene>
    <name evidence="3" type="ORF">AKJ31_10470</name>
</gene>
<dbReference type="EMBL" id="LHPI01000008">
    <property type="protein sequence ID" value="KOO07843.1"/>
    <property type="molecule type" value="Genomic_DNA"/>
</dbReference>